<feature type="compositionally biased region" description="Low complexity" evidence="1">
    <location>
        <begin position="282"/>
        <end position="303"/>
    </location>
</feature>
<reference evidence="2" key="1">
    <citation type="journal article" date="2012" name="PLoS Negl. Trop. Dis.">
        <title>A systematically improved high quality genome and transcriptome of the human blood fluke Schistosoma mansoni.</title>
        <authorList>
            <person name="Protasio A.V."/>
            <person name="Tsai I.J."/>
            <person name="Babbage A."/>
            <person name="Nichol S."/>
            <person name="Hunt M."/>
            <person name="Aslett M.A."/>
            <person name="De Silva N."/>
            <person name="Velarde G.S."/>
            <person name="Anderson T.J."/>
            <person name="Clark R.C."/>
            <person name="Davidson C."/>
            <person name="Dillon G.P."/>
            <person name="Holroyd N.E."/>
            <person name="LoVerde P.T."/>
            <person name="Lloyd C."/>
            <person name="McQuillan J."/>
            <person name="Oliveira G."/>
            <person name="Otto T.D."/>
            <person name="Parker-Manuel S.J."/>
            <person name="Quail M.A."/>
            <person name="Wilson R.A."/>
            <person name="Zerlotini A."/>
            <person name="Dunne D.W."/>
            <person name="Berriman M."/>
        </authorList>
    </citation>
    <scope>NUCLEOTIDE SEQUENCE [LARGE SCALE GENOMIC DNA]</scope>
    <source>
        <strain evidence="2">Puerto Rican</strain>
    </source>
</reference>
<proteinExistence type="predicted"/>
<feature type="region of interest" description="Disordered" evidence="1">
    <location>
        <begin position="282"/>
        <end position="304"/>
    </location>
</feature>
<evidence type="ECO:0000313" key="2">
    <source>
        <dbReference type="Proteomes" id="UP000008854"/>
    </source>
</evidence>
<dbReference type="AlphaFoldDB" id="A0A5K4FDZ6"/>
<accession>A0A5K4FDZ6</accession>
<protein>
    <submittedName>
        <fullName evidence="3">F-box domain-containing protein</fullName>
    </submittedName>
</protein>
<dbReference type="WBParaSite" id="Smp_346400.1">
    <property type="protein sequence ID" value="Smp_346400.1"/>
    <property type="gene ID" value="Smp_346400"/>
</dbReference>
<name>A0A5K4FDZ6_SCHMA</name>
<sequence length="367" mass="42475">MINLESSIKEMIQKVLISSGEPFHTSDLIINLLYDYLRINANQFLIHLPKSKLPSLNDLLLCCQSQPIRLCRIVKYFQTIYIHSFIKTNEFDLMNNKQFTSLIHEYTTNNCSNHDDDGGGGGDPLNNKSLNDFSPSNNSNWLRLNYLFNQLSIPLPYHHHHPNHSNHNKFWQLYKPYLNQVYKQLNKGRLLRLKRIDLKLCHESMEHFLSFYQLRQTASLLNLTKSHHLKNFLYWFYYCTFNTNTTNNNVSSNENNNKENIITMEMMNEYYLKMLNNSTSSSSSSSASSSSSTINSTSTSGSSPHEGLHILAYLLNGDLLDIIDMVLYNRQKLNINLSSPITLIEIKQVLHIFTSIIYPRQSTISSS</sequence>
<dbReference type="Proteomes" id="UP000008854">
    <property type="component" value="Unassembled WGS sequence"/>
</dbReference>
<reference evidence="3" key="2">
    <citation type="submission" date="2019-11" db="UniProtKB">
        <authorList>
            <consortium name="WormBaseParasite"/>
        </authorList>
    </citation>
    <scope>IDENTIFICATION</scope>
    <source>
        <strain evidence="3">Puerto Rican</strain>
    </source>
</reference>
<evidence type="ECO:0000256" key="1">
    <source>
        <dbReference type="SAM" id="MobiDB-lite"/>
    </source>
</evidence>
<keyword evidence="2" id="KW-1185">Reference proteome</keyword>
<organism evidence="2 3">
    <name type="scientific">Schistosoma mansoni</name>
    <name type="common">Blood fluke</name>
    <dbReference type="NCBI Taxonomy" id="6183"/>
    <lineage>
        <taxon>Eukaryota</taxon>
        <taxon>Metazoa</taxon>
        <taxon>Spiralia</taxon>
        <taxon>Lophotrochozoa</taxon>
        <taxon>Platyhelminthes</taxon>
        <taxon>Trematoda</taxon>
        <taxon>Digenea</taxon>
        <taxon>Strigeidida</taxon>
        <taxon>Schistosomatoidea</taxon>
        <taxon>Schistosomatidae</taxon>
        <taxon>Schistosoma</taxon>
    </lineage>
</organism>
<dbReference type="InParanoid" id="A0A5K4FDZ6"/>
<evidence type="ECO:0000313" key="3">
    <source>
        <dbReference type="WBParaSite" id="Smp_346400.1"/>
    </source>
</evidence>